<dbReference type="EMBL" id="LFYR01001962">
    <property type="protein sequence ID" value="KMZ58276.1"/>
    <property type="molecule type" value="Genomic_DNA"/>
</dbReference>
<evidence type="ECO:0000313" key="3">
    <source>
        <dbReference type="Proteomes" id="UP000036987"/>
    </source>
</evidence>
<feature type="region of interest" description="Disordered" evidence="1">
    <location>
        <begin position="58"/>
        <end position="81"/>
    </location>
</feature>
<comment type="caution">
    <text evidence="2">The sequence shown here is derived from an EMBL/GenBank/DDBJ whole genome shotgun (WGS) entry which is preliminary data.</text>
</comment>
<evidence type="ECO:0000256" key="1">
    <source>
        <dbReference type="SAM" id="MobiDB-lite"/>
    </source>
</evidence>
<sequence length="102" mass="11600">MTGTFLSTPLLWKNLCKNLLRVFGCFGSFFSTRERTKNVKSASNSSLDQEVKININSTDVKSIEEGEEDASQSNKNSSSKSFEEILYFWKSKESGLFINEIR</sequence>
<organism evidence="2 3">
    <name type="scientific">Zostera marina</name>
    <name type="common">Eelgrass</name>
    <dbReference type="NCBI Taxonomy" id="29655"/>
    <lineage>
        <taxon>Eukaryota</taxon>
        <taxon>Viridiplantae</taxon>
        <taxon>Streptophyta</taxon>
        <taxon>Embryophyta</taxon>
        <taxon>Tracheophyta</taxon>
        <taxon>Spermatophyta</taxon>
        <taxon>Magnoliopsida</taxon>
        <taxon>Liliopsida</taxon>
        <taxon>Zosteraceae</taxon>
        <taxon>Zostera</taxon>
    </lineage>
</organism>
<reference evidence="3" key="1">
    <citation type="journal article" date="2016" name="Nature">
        <title>The genome of the seagrass Zostera marina reveals angiosperm adaptation to the sea.</title>
        <authorList>
            <person name="Olsen J.L."/>
            <person name="Rouze P."/>
            <person name="Verhelst B."/>
            <person name="Lin Y.-C."/>
            <person name="Bayer T."/>
            <person name="Collen J."/>
            <person name="Dattolo E."/>
            <person name="De Paoli E."/>
            <person name="Dittami S."/>
            <person name="Maumus F."/>
            <person name="Michel G."/>
            <person name="Kersting A."/>
            <person name="Lauritano C."/>
            <person name="Lohaus R."/>
            <person name="Toepel M."/>
            <person name="Tonon T."/>
            <person name="Vanneste K."/>
            <person name="Amirebrahimi M."/>
            <person name="Brakel J."/>
            <person name="Bostroem C."/>
            <person name="Chovatia M."/>
            <person name="Grimwood J."/>
            <person name="Jenkins J.W."/>
            <person name="Jueterbock A."/>
            <person name="Mraz A."/>
            <person name="Stam W.T."/>
            <person name="Tice H."/>
            <person name="Bornberg-Bauer E."/>
            <person name="Green P.J."/>
            <person name="Pearson G.A."/>
            <person name="Procaccini G."/>
            <person name="Duarte C.M."/>
            <person name="Schmutz J."/>
            <person name="Reusch T.B.H."/>
            <person name="Van de Peer Y."/>
        </authorList>
    </citation>
    <scope>NUCLEOTIDE SEQUENCE [LARGE SCALE GENOMIC DNA]</scope>
    <source>
        <strain evidence="3">cv. Finnish</strain>
    </source>
</reference>
<gene>
    <name evidence="2" type="ORF">ZOSMA_78G00440</name>
</gene>
<protein>
    <submittedName>
        <fullName evidence="2">Uncharacterized protein</fullName>
    </submittedName>
</protein>
<dbReference type="AlphaFoldDB" id="A0A0K9NNE0"/>
<evidence type="ECO:0000313" key="2">
    <source>
        <dbReference type="EMBL" id="KMZ58276.1"/>
    </source>
</evidence>
<accession>A0A0K9NNE0</accession>
<dbReference type="Proteomes" id="UP000036987">
    <property type="component" value="Unassembled WGS sequence"/>
</dbReference>
<feature type="compositionally biased region" description="Low complexity" evidence="1">
    <location>
        <begin position="71"/>
        <end position="80"/>
    </location>
</feature>
<name>A0A0K9NNE0_ZOSMR</name>
<keyword evidence="3" id="KW-1185">Reference proteome</keyword>
<proteinExistence type="predicted"/>